<evidence type="ECO:0000313" key="1">
    <source>
        <dbReference type="EMBL" id="CAK9107346.1"/>
    </source>
</evidence>
<keyword evidence="2" id="KW-1185">Reference proteome</keyword>
<protein>
    <submittedName>
        <fullName evidence="1">Uncharacterized protein</fullName>
    </submittedName>
</protein>
<evidence type="ECO:0000313" key="2">
    <source>
        <dbReference type="Proteomes" id="UP001642484"/>
    </source>
</evidence>
<name>A0ABP0S4V1_9DINO</name>
<proteinExistence type="predicted"/>
<dbReference type="EMBL" id="CAXAMN010026973">
    <property type="protein sequence ID" value="CAK9107346.1"/>
    <property type="molecule type" value="Genomic_DNA"/>
</dbReference>
<organism evidence="1 2">
    <name type="scientific">Durusdinium trenchii</name>
    <dbReference type="NCBI Taxonomy" id="1381693"/>
    <lineage>
        <taxon>Eukaryota</taxon>
        <taxon>Sar</taxon>
        <taxon>Alveolata</taxon>
        <taxon>Dinophyceae</taxon>
        <taxon>Suessiales</taxon>
        <taxon>Symbiodiniaceae</taxon>
        <taxon>Durusdinium</taxon>
    </lineage>
</organism>
<reference evidence="1 2" key="1">
    <citation type="submission" date="2024-02" db="EMBL/GenBank/DDBJ databases">
        <authorList>
            <person name="Chen Y."/>
            <person name="Shah S."/>
            <person name="Dougan E. K."/>
            <person name="Thang M."/>
            <person name="Chan C."/>
        </authorList>
    </citation>
    <scope>NUCLEOTIDE SEQUENCE [LARGE SCALE GENOMIC DNA]</scope>
</reference>
<sequence>MKEAMSAAGVDSAHYLGVLGCCPVTMYRKERQGVEKMIMANMARHGEEFWVHMAKHLKGTEASVIMIPSNFALSLQVVNSIPIQLLPKTKMLFVVKLPFDEPLGKSDRDFSNVSTSRVNLDGEILGEPTVAIFATGKLGILKGCFGVPCRRHLEEVQERVTVKRQRSDRSLEDVKETHISLDLKAKKLTQDLEAYTAVLGKLTSADRQEKDPSASWSCHFNDLLQQDLTDAPLLFSDSQLPYLDMIVELSKHISCLTKEKNKVEHSAARALKVFNAKCQSHQKTVNRLKRKVEKVFHGNTEETLEKNKRLHTVEKRRRQQYHAFRGHALKKHGNQRKNRKRQYKTIDNGVFTEQLRVPRRVVSIEQKLKVLDRYEEMLATKKSAAEDALEPRPRGAGREAVLAWSKKRKQAKRRMRFDSLKKLREEFPDIVGKAQPSKWKKAAESEAWRELPEFFRARSSATTNSWRRKLGLPLKGRPEGGCVPLQIQRELDTLMMEFSSGLSSVSERKELVTVEHIAETAASLISDWNSSLPDRAAMVQSFNEDLETKYKNGEMHAEAVVEAYHPLPREIAVPSMAWIRQWKASWGWSMLTRGSDDASYLPYNHVDMQMSRQRTLDLIHKKGVHKFLLLNFDQVWRNNWNMAKFKLAFKDRVNIGRKGYETLDLKASGQVAASVKPVIDIIKISYDAWRELDRRVFIAAWMITGYFSADHFPQDTSAEQVEHMEHAKTIIDPCVYHPLPYELAHAVVRTVALHGKAFLDAQQEYESCKEADPKEKLAKTKKAKEQLMGLHSADRFSVLNRRTGWVATSEWMTKHMVIVDGKPQPKVNSNTPQSKAWILAVRITIVGGNVELKLQPSEGKSFRRVRCLSLENGLEKAKLHSLAEGYAHVLDAAPIGDAYDAGEDVECVDDAGSIDMEGEEASEDESVLGDEAGLEGQVKTHMENLQMDPAPTTKAGEDTQSKVWAPSSSNMMQPSVIAEAPIDPLVEGPADGEFIDESNMIQMHGHKQPGGSSHSHTPPGFFEREAYADLEKVGLTALPMADGYVLSYHKVTRQWHARDPSGSNYAPTWGLIRSELKALLLALDQLWDWYVETNPDDKVDAEEHLQNIRSYSNSIPF</sequence>
<accession>A0ABP0S4V1</accession>
<comment type="caution">
    <text evidence="1">The sequence shown here is derived from an EMBL/GenBank/DDBJ whole genome shotgun (WGS) entry which is preliminary data.</text>
</comment>
<gene>
    <name evidence="1" type="ORF">CCMP2556_LOCUS50098</name>
</gene>
<dbReference type="Proteomes" id="UP001642484">
    <property type="component" value="Unassembled WGS sequence"/>
</dbReference>